<dbReference type="NCBIfam" id="TIGR02937">
    <property type="entry name" value="sigma70-ECF"/>
    <property type="match status" value="1"/>
</dbReference>
<dbReference type="Gene3D" id="1.10.10.10">
    <property type="entry name" value="Winged helix-like DNA-binding domain superfamily/Winged helix DNA-binding domain"/>
    <property type="match status" value="1"/>
</dbReference>
<dbReference type="PANTHER" id="PTHR43133">
    <property type="entry name" value="RNA POLYMERASE ECF-TYPE SIGMA FACTO"/>
    <property type="match status" value="1"/>
</dbReference>
<evidence type="ECO:0000313" key="7">
    <source>
        <dbReference type="Proteomes" id="UP000242415"/>
    </source>
</evidence>
<dbReference type="InterPro" id="IPR013249">
    <property type="entry name" value="RNA_pol_sigma70_r4_t2"/>
</dbReference>
<dbReference type="InterPro" id="IPR007627">
    <property type="entry name" value="RNA_pol_sigma70_r2"/>
</dbReference>
<feature type="domain" description="HTH luxR-type" evidence="5">
    <location>
        <begin position="150"/>
        <end position="177"/>
    </location>
</feature>
<accession>A0A1H3NYB8</accession>
<protein>
    <submittedName>
        <fullName evidence="6">RNA polymerase sigma-70 factor, ECF subfamily</fullName>
    </submittedName>
</protein>
<dbReference type="EMBL" id="FNPH01000004">
    <property type="protein sequence ID" value="SDY93710.1"/>
    <property type="molecule type" value="Genomic_DNA"/>
</dbReference>
<dbReference type="SUPFAM" id="SSF88946">
    <property type="entry name" value="Sigma2 domain of RNA polymerase sigma factors"/>
    <property type="match status" value="1"/>
</dbReference>
<dbReference type="InterPro" id="IPR013324">
    <property type="entry name" value="RNA_pol_sigma_r3/r4-like"/>
</dbReference>
<dbReference type="SUPFAM" id="SSF88659">
    <property type="entry name" value="Sigma3 and sigma4 domains of RNA polymerase sigma factors"/>
    <property type="match status" value="1"/>
</dbReference>
<dbReference type="PANTHER" id="PTHR43133:SF25">
    <property type="entry name" value="RNA POLYMERASE SIGMA FACTOR RFAY-RELATED"/>
    <property type="match status" value="1"/>
</dbReference>
<evidence type="ECO:0000259" key="5">
    <source>
        <dbReference type="PROSITE" id="PS00622"/>
    </source>
</evidence>
<dbReference type="InterPro" id="IPR013325">
    <property type="entry name" value="RNA_pol_sigma_r2"/>
</dbReference>
<dbReference type="InterPro" id="IPR039425">
    <property type="entry name" value="RNA_pol_sigma-70-like"/>
</dbReference>
<name>A0A1H3NYB8_9ACTN</name>
<proteinExistence type="inferred from homology"/>
<dbReference type="InterPro" id="IPR000792">
    <property type="entry name" value="Tscrpt_reg_LuxR_C"/>
</dbReference>
<dbReference type="OrthoDB" id="5518337at2"/>
<evidence type="ECO:0000256" key="1">
    <source>
        <dbReference type="ARBA" id="ARBA00010641"/>
    </source>
</evidence>
<dbReference type="RefSeq" id="WP_091556227.1">
    <property type="nucleotide sequence ID" value="NZ_FNPH01000004.1"/>
</dbReference>
<keyword evidence="2" id="KW-0805">Transcription regulation</keyword>
<reference evidence="7" key="1">
    <citation type="submission" date="2016-10" db="EMBL/GenBank/DDBJ databases">
        <authorList>
            <person name="Varghese N."/>
            <person name="Submissions S."/>
        </authorList>
    </citation>
    <scope>NUCLEOTIDE SEQUENCE [LARGE SCALE GENOMIC DNA]</scope>
    <source>
        <strain evidence="7">DSM 45245</strain>
    </source>
</reference>
<dbReference type="GO" id="GO:0003677">
    <property type="term" value="F:DNA binding"/>
    <property type="evidence" value="ECO:0007669"/>
    <property type="project" value="InterPro"/>
</dbReference>
<keyword evidence="4" id="KW-0804">Transcription</keyword>
<comment type="similarity">
    <text evidence="1">Belongs to the sigma-70 factor family. ECF subfamily.</text>
</comment>
<evidence type="ECO:0000256" key="3">
    <source>
        <dbReference type="ARBA" id="ARBA00023082"/>
    </source>
</evidence>
<dbReference type="STRING" id="405436.SAMN05444365_104223"/>
<organism evidence="6 7">
    <name type="scientific">Micromonospora pattaloongensis</name>
    <dbReference type="NCBI Taxonomy" id="405436"/>
    <lineage>
        <taxon>Bacteria</taxon>
        <taxon>Bacillati</taxon>
        <taxon>Actinomycetota</taxon>
        <taxon>Actinomycetes</taxon>
        <taxon>Micromonosporales</taxon>
        <taxon>Micromonosporaceae</taxon>
        <taxon>Micromonospora</taxon>
    </lineage>
</organism>
<evidence type="ECO:0000256" key="4">
    <source>
        <dbReference type="ARBA" id="ARBA00023163"/>
    </source>
</evidence>
<dbReference type="AlphaFoldDB" id="A0A1H3NYB8"/>
<evidence type="ECO:0000256" key="2">
    <source>
        <dbReference type="ARBA" id="ARBA00023015"/>
    </source>
</evidence>
<keyword evidence="3" id="KW-0731">Sigma factor</keyword>
<dbReference type="Proteomes" id="UP000242415">
    <property type="component" value="Unassembled WGS sequence"/>
</dbReference>
<keyword evidence="7" id="KW-1185">Reference proteome</keyword>
<gene>
    <name evidence="6" type="ORF">SAMN05444365_104223</name>
</gene>
<dbReference type="Pfam" id="PF08281">
    <property type="entry name" value="Sigma70_r4_2"/>
    <property type="match status" value="1"/>
</dbReference>
<dbReference type="GO" id="GO:0006352">
    <property type="term" value="P:DNA-templated transcription initiation"/>
    <property type="evidence" value="ECO:0007669"/>
    <property type="project" value="InterPro"/>
</dbReference>
<dbReference type="PROSITE" id="PS00622">
    <property type="entry name" value="HTH_LUXR_1"/>
    <property type="match status" value="1"/>
</dbReference>
<dbReference type="GO" id="GO:0016987">
    <property type="term" value="F:sigma factor activity"/>
    <property type="evidence" value="ECO:0007669"/>
    <property type="project" value="UniProtKB-KW"/>
</dbReference>
<dbReference type="Pfam" id="PF04542">
    <property type="entry name" value="Sigma70_r2"/>
    <property type="match status" value="1"/>
</dbReference>
<evidence type="ECO:0000313" key="6">
    <source>
        <dbReference type="EMBL" id="SDY93710.1"/>
    </source>
</evidence>
<dbReference type="InterPro" id="IPR014284">
    <property type="entry name" value="RNA_pol_sigma-70_dom"/>
</dbReference>
<dbReference type="CDD" id="cd06171">
    <property type="entry name" value="Sigma70_r4"/>
    <property type="match status" value="1"/>
</dbReference>
<dbReference type="InterPro" id="IPR036388">
    <property type="entry name" value="WH-like_DNA-bd_sf"/>
</dbReference>
<sequence length="191" mass="21768">MTDVITGPTDATIIAESLQHPDRFAALYERHATALYGYAYRRLGREFAEDVVAETFIAAFRGRSGYDVERVDARPWLFAIINREIARHHRTERARYRTLQRVKHEHGEESLADRVAGAASAEAWRDPLANALAKLSRKDRDVLLLIAWGGLSYDEVAQALQVPVGTVRSRLNRARRKLREALPDYSSREPR</sequence>
<dbReference type="Gene3D" id="1.10.1740.10">
    <property type="match status" value="1"/>
</dbReference>